<dbReference type="InterPro" id="IPR028098">
    <property type="entry name" value="Glyco_trans_4-like_N"/>
</dbReference>
<gene>
    <name evidence="2" type="ORF">GCM10023333_05200</name>
</gene>
<accession>A0ABP9ECL8</accession>
<dbReference type="PANTHER" id="PTHR45947:SF14">
    <property type="entry name" value="SLL1723 PROTEIN"/>
    <property type="match status" value="1"/>
</dbReference>
<dbReference type="Pfam" id="PF13439">
    <property type="entry name" value="Glyco_transf_4"/>
    <property type="match status" value="1"/>
</dbReference>
<dbReference type="Gene3D" id="3.40.50.2000">
    <property type="entry name" value="Glycogen Phosphorylase B"/>
    <property type="match status" value="2"/>
</dbReference>
<sequence>MQNVAYVIPSFPVISETFITAEIRALAAEGIAVRPICFERRDGACQPGDEIIAAQMGCTRDIGLWRVLGLVLFLLPWRWSQVRSAWQWATQQGGIRPRSLMLHGLRLAVWVRAGRCRHIHAHFVHSSAAMALIAGRLLGLPVSFTGHGTDVYRAPVDLPLKLRGCDFAVAVSEAMQADMLALAPAARVHCIPCGIDTELFCGGAGEAGSGLRLLFLGRLSETKGVADLLDALALLPPAQRPRLDLAGDGPLAAALRQQCARLELAPWCRFLGAVDREWLRQHAPGYLAMVLPFCRTEDGRMDTGPLVLKEAMALRLPVITTELMRSLGIVDEETALLCPPSSPKALAQRMAMMLQSVTEPALQRRLQAQTDLAESRVKARYDVRQQAQALAALFLQAMAAQRRVKKTARSAPLG</sequence>
<evidence type="ECO:0000313" key="3">
    <source>
        <dbReference type="Proteomes" id="UP001499988"/>
    </source>
</evidence>
<name>A0ABP9ECL8_9GAMM</name>
<organism evidence="2 3">
    <name type="scientific">Ferrimonas pelagia</name>
    <dbReference type="NCBI Taxonomy" id="1177826"/>
    <lineage>
        <taxon>Bacteria</taxon>
        <taxon>Pseudomonadati</taxon>
        <taxon>Pseudomonadota</taxon>
        <taxon>Gammaproteobacteria</taxon>
        <taxon>Alteromonadales</taxon>
        <taxon>Ferrimonadaceae</taxon>
        <taxon>Ferrimonas</taxon>
    </lineage>
</organism>
<protein>
    <submittedName>
        <fullName evidence="2">Glycosyltransferase</fullName>
    </submittedName>
</protein>
<dbReference type="PANTHER" id="PTHR45947">
    <property type="entry name" value="SULFOQUINOVOSYL TRANSFERASE SQD2"/>
    <property type="match status" value="1"/>
</dbReference>
<dbReference type="SUPFAM" id="SSF53756">
    <property type="entry name" value="UDP-Glycosyltransferase/glycogen phosphorylase"/>
    <property type="match status" value="1"/>
</dbReference>
<keyword evidence="3" id="KW-1185">Reference proteome</keyword>
<dbReference type="Pfam" id="PF13692">
    <property type="entry name" value="Glyco_trans_1_4"/>
    <property type="match status" value="1"/>
</dbReference>
<evidence type="ECO:0000313" key="2">
    <source>
        <dbReference type="EMBL" id="GAA4874973.1"/>
    </source>
</evidence>
<dbReference type="RefSeq" id="WP_345333120.1">
    <property type="nucleotide sequence ID" value="NZ_BAABJZ010000006.1"/>
</dbReference>
<proteinExistence type="predicted"/>
<dbReference type="EMBL" id="BAABJZ010000006">
    <property type="protein sequence ID" value="GAA4874973.1"/>
    <property type="molecule type" value="Genomic_DNA"/>
</dbReference>
<comment type="caution">
    <text evidence="2">The sequence shown here is derived from an EMBL/GenBank/DDBJ whole genome shotgun (WGS) entry which is preliminary data.</text>
</comment>
<evidence type="ECO:0000259" key="1">
    <source>
        <dbReference type="Pfam" id="PF13439"/>
    </source>
</evidence>
<feature type="domain" description="Glycosyltransferase subfamily 4-like N-terminal" evidence="1">
    <location>
        <begin position="16"/>
        <end position="198"/>
    </location>
</feature>
<dbReference type="InterPro" id="IPR050194">
    <property type="entry name" value="Glycosyltransferase_grp1"/>
</dbReference>
<dbReference type="Proteomes" id="UP001499988">
    <property type="component" value="Unassembled WGS sequence"/>
</dbReference>
<reference evidence="3" key="1">
    <citation type="journal article" date="2019" name="Int. J. Syst. Evol. Microbiol.">
        <title>The Global Catalogue of Microorganisms (GCM) 10K type strain sequencing project: providing services to taxonomists for standard genome sequencing and annotation.</title>
        <authorList>
            <consortium name="The Broad Institute Genomics Platform"/>
            <consortium name="The Broad Institute Genome Sequencing Center for Infectious Disease"/>
            <person name="Wu L."/>
            <person name="Ma J."/>
        </authorList>
    </citation>
    <scope>NUCLEOTIDE SEQUENCE [LARGE SCALE GENOMIC DNA]</scope>
    <source>
        <strain evidence="3">JCM 18401</strain>
    </source>
</reference>